<dbReference type="InterPro" id="IPR035909">
    <property type="entry name" value="CheB_C"/>
</dbReference>
<feature type="active site" evidence="4">
    <location>
        <position position="162"/>
    </location>
</feature>
<dbReference type="SUPFAM" id="SSF52738">
    <property type="entry name" value="Methylesterase CheB, C-terminal domain"/>
    <property type="match status" value="1"/>
</dbReference>
<dbReference type="Gene3D" id="3.40.50.180">
    <property type="entry name" value="Methylesterase CheB, C-terminal domain"/>
    <property type="match status" value="1"/>
</dbReference>
<feature type="active site" evidence="4">
    <location>
        <position position="282"/>
    </location>
</feature>
<dbReference type="GO" id="GO:0006935">
    <property type="term" value="P:chemotaxis"/>
    <property type="evidence" value="ECO:0007669"/>
    <property type="project" value="UniProtKB-UniRule"/>
</dbReference>
<protein>
    <recommendedName>
        <fullName evidence="2">protein-glutamate methylesterase</fullName>
        <ecNumber evidence="2">3.1.1.61</ecNumber>
    </recommendedName>
</protein>
<sequence>MAHAKAAAKIGIIADNLLQQHLLKTALMHFGFNVVLTADPNKMLEGLGPCPELDAWIVDIVDDEGDQLGWLDELFDGEVPVLFGMGEAPQRSSESYPRWEKRLFAKMKELLADHSLAIADETAISDLEANAADSSKPLPLPAMFQNLELGLPAEHVWVLGASLGGPDAVKEFLDALPAGLPVGFIYAQHIDARFQAALVQTLCRHSGMTMVPYAEGQRVNTGEVMLASVEKEFVFDFEGRTVSKSTAWPGPYGPSVDQVMLNVAQHFGKRARYILFSGMGNDGAEAAVKISQNTTVIWAQNSESCANSSMPDSAVATGHVSYVGTPRQLASQLVNYLQTQWMR</sequence>
<evidence type="ECO:0000256" key="2">
    <source>
        <dbReference type="ARBA" id="ARBA00039140"/>
    </source>
</evidence>
<evidence type="ECO:0000256" key="1">
    <source>
        <dbReference type="ARBA" id="ARBA00022801"/>
    </source>
</evidence>
<evidence type="ECO:0000313" key="7">
    <source>
        <dbReference type="Proteomes" id="UP000227088"/>
    </source>
</evidence>
<dbReference type="InterPro" id="IPR000673">
    <property type="entry name" value="Sig_transdc_resp-reg_Me-estase"/>
</dbReference>
<dbReference type="AlphaFoldDB" id="A0A1Y5HY84"/>
<dbReference type="Proteomes" id="UP000227088">
    <property type="component" value="Unassembled WGS sequence"/>
</dbReference>
<proteinExistence type="predicted"/>
<organism evidence="6 7">
    <name type="scientific">Oleispira antarctica</name>
    <dbReference type="NCBI Taxonomy" id="188908"/>
    <lineage>
        <taxon>Bacteria</taxon>
        <taxon>Pseudomonadati</taxon>
        <taxon>Pseudomonadota</taxon>
        <taxon>Gammaproteobacteria</taxon>
        <taxon>Oceanospirillales</taxon>
        <taxon>Oceanospirillaceae</taxon>
        <taxon>Oleispira</taxon>
    </lineage>
</organism>
<evidence type="ECO:0000256" key="4">
    <source>
        <dbReference type="PROSITE-ProRule" id="PRU00050"/>
    </source>
</evidence>
<dbReference type="EC" id="3.1.1.61" evidence="2"/>
<accession>A0A1Y5HY84</accession>
<comment type="catalytic activity">
    <reaction evidence="3">
        <text>[protein]-L-glutamate 5-O-methyl ester + H2O = L-glutamyl-[protein] + methanol + H(+)</text>
        <dbReference type="Rhea" id="RHEA:23236"/>
        <dbReference type="Rhea" id="RHEA-COMP:10208"/>
        <dbReference type="Rhea" id="RHEA-COMP:10311"/>
        <dbReference type="ChEBI" id="CHEBI:15377"/>
        <dbReference type="ChEBI" id="CHEBI:15378"/>
        <dbReference type="ChEBI" id="CHEBI:17790"/>
        <dbReference type="ChEBI" id="CHEBI:29973"/>
        <dbReference type="ChEBI" id="CHEBI:82795"/>
        <dbReference type="EC" id="3.1.1.61"/>
    </reaction>
</comment>
<dbReference type="Pfam" id="PF01339">
    <property type="entry name" value="CheB_methylest"/>
    <property type="match status" value="1"/>
</dbReference>
<dbReference type="GO" id="GO:0008984">
    <property type="term" value="F:protein-glutamate methylesterase activity"/>
    <property type="evidence" value="ECO:0007669"/>
    <property type="project" value="UniProtKB-EC"/>
</dbReference>
<evidence type="ECO:0000259" key="5">
    <source>
        <dbReference type="PROSITE" id="PS50122"/>
    </source>
</evidence>
<evidence type="ECO:0000313" key="6">
    <source>
        <dbReference type="EMBL" id="OUS40874.1"/>
    </source>
</evidence>
<dbReference type="EMBL" id="MABE01000223">
    <property type="protein sequence ID" value="OUS40874.1"/>
    <property type="molecule type" value="Genomic_DNA"/>
</dbReference>
<feature type="domain" description="CheB-type methylesterase" evidence="5">
    <location>
        <begin position="150"/>
        <end position="340"/>
    </location>
</feature>
<comment type="caution">
    <text evidence="6">The sequence shown here is derived from an EMBL/GenBank/DDBJ whole genome shotgun (WGS) entry which is preliminary data.</text>
</comment>
<reference evidence="7" key="1">
    <citation type="journal article" date="2017" name="Proc. Natl. Acad. Sci. U.S.A.">
        <title>Simulation of Deepwater Horizon oil plume reveals substrate specialization within a complex community of hydrocarbon degraders.</title>
        <authorList>
            <person name="Hu P."/>
            <person name="Dubinsky E.A."/>
            <person name="Probst A.J."/>
            <person name="Wang J."/>
            <person name="Sieber C.M.K."/>
            <person name="Tom L.M."/>
            <person name="Gardinali P."/>
            <person name="Banfield J.F."/>
            <person name="Atlas R.M."/>
            <person name="Andersen G.L."/>
        </authorList>
    </citation>
    <scope>NUCLEOTIDE SEQUENCE [LARGE SCALE GENOMIC DNA]</scope>
</reference>
<dbReference type="PANTHER" id="PTHR42872:SF6">
    <property type="entry name" value="PROTEIN-GLUTAMATE METHYLESTERASE_PROTEIN-GLUTAMINE GLUTAMINASE"/>
    <property type="match status" value="1"/>
</dbReference>
<dbReference type="PROSITE" id="PS50122">
    <property type="entry name" value="CHEB"/>
    <property type="match status" value="1"/>
</dbReference>
<gene>
    <name evidence="6" type="ORF">A9R00_03765</name>
</gene>
<keyword evidence="4" id="KW-0145">Chemotaxis</keyword>
<feature type="active site" evidence="4">
    <location>
        <position position="189"/>
    </location>
</feature>
<dbReference type="GO" id="GO:0000156">
    <property type="term" value="F:phosphorelay response regulator activity"/>
    <property type="evidence" value="ECO:0007669"/>
    <property type="project" value="InterPro"/>
</dbReference>
<dbReference type="GO" id="GO:0005737">
    <property type="term" value="C:cytoplasm"/>
    <property type="evidence" value="ECO:0007669"/>
    <property type="project" value="InterPro"/>
</dbReference>
<evidence type="ECO:0000256" key="3">
    <source>
        <dbReference type="ARBA" id="ARBA00048267"/>
    </source>
</evidence>
<name>A0A1Y5HY84_OLEAN</name>
<keyword evidence="1 4" id="KW-0378">Hydrolase</keyword>
<dbReference type="PANTHER" id="PTHR42872">
    <property type="entry name" value="PROTEIN-GLUTAMATE METHYLESTERASE/PROTEIN-GLUTAMINE GLUTAMINASE"/>
    <property type="match status" value="1"/>
</dbReference>